<feature type="transmembrane region" description="Helical" evidence="4">
    <location>
        <begin position="207"/>
        <end position="226"/>
    </location>
</feature>
<evidence type="ECO:0000256" key="2">
    <source>
        <dbReference type="ARBA" id="ARBA00022989"/>
    </source>
</evidence>
<proteinExistence type="predicted"/>
<dbReference type="PROSITE" id="PS50850">
    <property type="entry name" value="MFS"/>
    <property type="match status" value="1"/>
</dbReference>
<evidence type="ECO:0000313" key="6">
    <source>
        <dbReference type="EMBL" id="OLO11111.1"/>
    </source>
</evidence>
<organism evidence="6 7">
    <name type="scientific">Chromohalobacter japonicus</name>
    <dbReference type="NCBI Taxonomy" id="223900"/>
    <lineage>
        <taxon>Bacteria</taxon>
        <taxon>Pseudomonadati</taxon>
        <taxon>Pseudomonadota</taxon>
        <taxon>Gammaproteobacteria</taxon>
        <taxon>Oceanospirillales</taxon>
        <taxon>Halomonadaceae</taxon>
        <taxon>Chromohalobacter</taxon>
    </lineage>
</organism>
<feature type="transmembrane region" description="Helical" evidence="4">
    <location>
        <begin position="357"/>
        <end position="377"/>
    </location>
</feature>
<feature type="transmembrane region" description="Helical" evidence="4">
    <location>
        <begin position="12"/>
        <end position="33"/>
    </location>
</feature>
<dbReference type="Proteomes" id="UP000186806">
    <property type="component" value="Unassembled WGS sequence"/>
</dbReference>
<dbReference type="Gene3D" id="1.20.1250.20">
    <property type="entry name" value="MFS general substrate transporter like domains"/>
    <property type="match status" value="1"/>
</dbReference>
<feature type="transmembrane region" description="Helical" evidence="4">
    <location>
        <begin position="137"/>
        <end position="156"/>
    </location>
</feature>
<dbReference type="AlphaFoldDB" id="A0A1Q8TBQ3"/>
<reference evidence="6 7" key="1">
    <citation type="submission" date="2016-12" db="EMBL/GenBank/DDBJ databases">
        <title>Draft genome sequences of strains Salinicola socius SMB35, Salinicola sp. MH3R3-1 and Chromohalobacter sp. SMB17 from the Verkhnekamsk potash mining region of Russia.</title>
        <authorList>
            <person name="Mavrodi D.V."/>
            <person name="Olsson B.E."/>
            <person name="Korsakova E.S."/>
            <person name="Pyankova A."/>
            <person name="Mavrodi O.V."/>
            <person name="Plotnikova E.G."/>
        </authorList>
    </citation>
    <scope>NUCLEOTIDE SEQUENCE [LARGE SCALE GENOMIC DNA]</scope>
    <source>
        <strain evidence="6 7">SMB17</strain>
    </source>
</reference>
<evidence type="ECO:0000256" key="3">
    <source>
        <dbReference type="ARBA" id="ARBA00023136"/>
    </source>
</evidence>
<dbReference type="SUPFAM" id="SSF103473">
    <property type="entry name" value="MFS general substrate transporter"/>
    <property type="match status" value="1"/>
</dbReference>
<keyword evidence="7" id="KW-1185">Reference proteome</keyword>
<feature type="transmembrane region" description="Helical" evidence="4">
    <location>
        <begin position="103"/>
        <end position="125"/>
    </location>
</feature>
<dbReference type="InterPro" id="IPR052714">
    <property type="entry name" value="MFS_Exporter"/>
</dbReference>
<dbReference type="InterPro" id="IPR020846">
    <property type="entry name" value="MFS_dom"/>
</dbReference>
<keyword evidence="3 4" id="KW-0472">Membrane</keyword>
<protein>
    <recommendedName>
        <fullName evidence="5">Major facilitator superfamily (MFS) profile domain-containing protein</fullName>
    </recommendedName>
</protein>
<feature type="transmembrane region" description="Helical" evidence="4">
    <location>
        <begin position="168"/>
        <end position="186"/>
    </location>
</feature>
<dbReference type="InterPro" id="IPR036259">
    <property type="entry name" value="MFS_trans_sf"/>
</dbReference>
<feature type="transmembrane region" description="Helical" evidence="4">
    <location>
        <begin position="330"/>
        <end position="351"/>
    </location>
</feature>
<feature type="transmembrane region" description="Helical" evidence="4">
    <location>
        <begin position="271"/>
        <end position="289"/>
    </location>
</feature>
<name>A0A1Q8TBQ3_9GAMM</name>
<dbReference type="GO" id="GO:0022857">
    <property type="term" value="F:transmembrane transporter activity"/>
    <property type="evidence" value="ECO:0007669"/>
    <property type="project" value="InterPro"/>
</dbReference>
<feature type="transmembrane region" description="Helical" evidence="4">
    <location>
        <begin position="45"/>
        <end position="65"/>
    </location>
</feature>
<comment type="caution">
    <text evidence="6">The sequence shown here is derived from an EMBL/GenBank/DDBJ whole genome shotgun (WGS) entry which is preliminary data.</text>
</comment>
<feature type="domain" description="Major facilitator superfamily (MFS) profile" evidence="5">
    <location>
        <begin position="1"/>
        <end position="382"/>
    </location>
</feature>
<keyword evidence="1 4" id="KW-0812">Transmembrane</keyword>
<feature type="transmembrane region" description="Helical" evidence="4">
    <location>
        <begin position="77"/>
        <end position="97"/>
    </location>
</feature>
<keyword evidence="2 4" id="KW-1133">Transmembrane helix</keyword>
<dbReference type="PANTHER" id="PTHR23531:SF1">
    <property type="entry name" value="QUINOLENE RESISTANCE PROTEIN NORA"/>
    <property type="match status" value="1"/>
</dbReference>
<feature type="transmembrane region" description="Helical" evidence="4">
    <location>
        <begin position="238"/>
        <end position="259"/>
    </location>
</feature>
<evidence type="ECO:0000256" key="4">
    <source>
        <dbReference type="SAM" id="Phobius"/>
    </source>
</evidence>
<accession>A0A1Q8TBQ3</accession>
<gene>
    <name evidence="6" type="ORF">BTW10_11640</name>
</gene>
<dbReference type="EMBL" id="MSDQ01000027">
    <property type="protein sequence ID" value="OLO11111.1"/>
    <property type="molecule type" value="Genomic_DNA"/>
</dbReference>
<dbReference type="PANTHER" id="PTHR23531">
    <property type="entry name" value="QUINOLENE RESISTANCE PROTEIN NORA"/>
    <property type="match status" value="1"/>
</dbReference>
<evidence type="ECO:0000256" key="1">
    <source>
        <dbReference type="ARBA" id="ARBA00022692"/>
    </source>
</evidence>
<dbReference type="RefSeq" id="WP_075369542.1">
    <property type="nucleotide sequence ID" value="NZ_MSDQ01000027.1"/>
</dbReference>
<dbReference type="InterPro" id="IPR011701">
    <property type="entry name" value="MFS"/>
</dbReference>
<feature type="transmembrane region" description="Helical" evidence="4">
    <location>
        <begin position="295"/>
        <end position="318"/>
    </location>
</feature>
<evidence type="ECO:0000259" key="5">
    <source>
        <dbReference type="PROSITE" id="PS50850"/>
    </source>
</evidence>
<sequence length="382" mass="40635">MHTNTNEHQDSQLYLIAAVICCYSVVGVSFGALPTLLINEEKLSHLSLGAIIGSYAFTAIPGRIVGGLLMAYIGYRMLLIIAALILSVSTCAVLLASSPEHFLLTRLCLGIGVGFMMSVTTAWIIDLPTKTGLASKLGSIGTLNYLVLAFGAPLGSYISSSLGGRSTLFLSSIFPLISIAISFKIYSPRLVRRQTSSKQLFIKSSKVSLLPGAILMMSGFGYASIVSLGIDLAKYKNLAWPGAIVFTFGFVMVLSRTFITRHIENHNASAICSLLFLIETIGLGVIAYFSNPLLLIFGASLVAIGMAFIYPFLGKIVANRATKDIRGASLAIFGSFINLGIGIGSVLLGGIASMSNVAISFGCAAFITLFGTFTYFLTHTKR</sequence>
<dbReference type="Pfam" id="PF07690">
    <property type="entry name" value="MFS_1"/>
    <property type="match status" value="1"/>
</dbReference>
<evidence type="ECO:0000313" key="7">
    <source>
        <dbReference type="Proteomes" id="UP000186806"/>
    </source>
</evidence>